<dbReference type="AlphaFoldDB" id="A0A931DBG0"/>
<dbReference type="Pfam" id="PF01230">
    <property type="entry name" value="HIT"/>
    <property type="match status" value="1"/>
</dbReference>
<evidence type="ECO:0000259" key="4">
    <source>
        <dbReference type="PROSITE" id="PS51084"/>
    </source>
</evidence>
<dbReference type="InterPro" id="IPR036265">
    <property type="entry name" value="HIT-like_sf"/>
</dbReference>
<evidence type="ECO:0000256" key="3">
    <source>
        <dbReference type="PROSITE-ProRule" id="PRU00464"/>
    </source>
</evidence>
<evidence type="ECO:0000256" key="2">
    <source>
        <dbReference type="PIRSR" id="PIRSR601310-3"/>
    </source>
</evidence>
<protein>
    <submittedName>
        <fullName evidence="5">Diadenosine tetraphosphate (Ap4A) HIT family hydrolase</fullName>
    </submittedName>
</protein>
<evidence type="ECO:0000313" key="6">
    <source>
        <dbReference type="Proteomes" id="UP000625033"/>
    </source>
</evidence>
<evidence type="ECO:0000313" key="5">
    <source>
        <dbReference type="EMBL" id="MBG6083655.1"/>
    </source>
</evidence>
<dbReference type="Proteomes" id="UP000625033">
    <property type="component" value="Unassembled WGS sequence"/>
</dbReference>
<keyword evidence="6" id="KW-1185">Reference proteome</keyword>
<gene>
    <name evidence="5" type="ORF">IW252_000422</name>
</gene>
<dbReference type="GO" id="GO:0009117">
    <property type="term" value="P:nucleotide metabolic process"/>
    <property type="evidence" value="ECO:0007669"/>
    <property type="project" value="TreeGrafter"/>
</dbReference>
<dbReference type="EMBL" id="JADOTZ010000001">
    <property type="protein sequence ID" value="MBG6083655.1"/>
    <property type="molecule type" value="Genomic_DNA"/>
</dbReference>
<dbReference type="PROSITE" id="PS51084">
    <property type="entry name" value="HIT_2"/>
    <property type="match status" value="1"/>
</dbReference>
<name>A0A931DBG0_9MICC</name>
<dbReference type="SUPFAM" id="SSF54197">
    <property type="entry name" value="HIT-like"/>
    <property type="match status" value="1"/>
</dbReference>
<feature type="domain" description="HIT" evidence="4">
    <location>
        <begin position="4"/>
        <end position="107"/>
    </location>
</feature>
<reference evidence="5" key="1">
    <citation type="submission" date="2020-11" db="EMBL/GenBank/DDBJ databases">
        <title>Sequencing the genomes of 1000 actinobacteria strains.</title>
        <authorList>
            <person name="Klenk H.-P."/>
        </authorList>
    </citation>
    <scope>NUCLEOTIDE SEQUENCE</scope>
    <source>
        <strain evidence="5">DSM 26152</strain>
    </source>
</reference>
<sequence>MSTLFSKIIAGEIPARFVWQDDDVVAFLDVRPQTDGHVLVVPRAHVDKWTEADAGLYAKITAVAQKIGASQVRVFGSERAGTTIMGFEVPHLHVHVWPVNSMADYDFANPRGDADAAALDVAAERLRSGLREDGHGTAVPAD</sequence>
<organism evidence="5 6">
    <name type="scientific">Zhihengliuella flava</name>
    <dbReference type="NCBI Taxonomy" id="1285193"/>
    <lineage>
        <taxon>Bacteria</taxon>
        <taxon>Bacillati</taxon>
        <taxon>Actinomycetota</taxon>
        <taxon>Actinomycetes</taxon>
        <taxon>Micrococcales</taxon>
        <taxon>Micrococcaceae</taxon>
        <taxon>Zhihengliuella</taxon>
    </lineage>
</organism>
<dbReference type="GO" id="GO:0016787">
    <property type="term" value="F:hydrolase activity"/>
    <property type="evidence" value="ECO:0007669"/>
    <property type="project" value="UniProtKB-KW"/>
</dbReference>
<dbReference type="Gene3D" id="3.30.428.10">
    <property type="entry name" value="HIT-like"/>
    <property type="match status" value="1"/>
</dbReference>
<dbReference type="PRINTS" id="PR00332">
    <property type="entry name" value="HISTRIAD"/>
</dbReference>
<dbReference type="PANTHER" id="PTHR46648:SF1">
    <property type="entry name" value="ADENOSINE 5'-MONOPHOSPHORAMIDASE HNT1"/>
    <property type="match status" value="1"/>
</dbReference>
<feature type="short sequence motif" description="Histidine triad motif" evidence="2 3">
    <location>
        <begin position="91"/>
        <end position="95"/>
    </location>
</feature>
<comment type="caution">
    <text evidence="5">The sequence shown here is derived from an EMBL/GenBank/DDBJ whole genome shotgun (WGS) entry which is preliminary data.</text>
</comment>
<dbReference type="RefSeq" id="WP_196835070.1">
    <property type="nucleotide sequence ID" value="NZ_JADOTZ010000001.1"/>
</dbReference>
<accession>A0A931DBG0</accession>
<keyword evidence="5" id="KW-0378">Hydrolase</keyword>
<proteinExistence type="predicted"/>
<dbReference type="PANTHER" id="PTHR46648">
    <property type="entry name" value="HIT FAMILY PROTEIN 1"/>
    <property type="match status" value="1"/>
</dbReference>
<evidence type="ECO:0000256" key="1">
    <source>
        <dbReference type="PIRSR" id="PIRSR601310-1"/>
    </source>
</evidence>
<feature type="active site" description="Tele-AMP-histidine intermediate" evidence="1">
    <location>
        <position position="93"/>
    </location>
</feature>
<dbReference type="InterPro" id="IPR011146">
    <property type="entry name" value="HIT-like"/>
</dbReference>
<dbReference type="InterPro" id="IPR001310">
    <property type="entry name" value="Histidine_triad_HIT"/>
</dbReference>